<dbReference type="PANTHER" id="PTHR10252:SF79">
    <property type="entry name" value="DNA POLYMERASE EPSILON SUBUNIT 4"/>
    <property type="match status" value="1"/>
</dbReference>
<dbReference type="SUPFAM" id="SSF47113">
    <property type="entry name" value="Histone-fold"/>
    <property type="match status" value="1"/>
</dbReference>
<evidence type="ECO:0000256" key="1">
    <source>
        <dbReference type="ARBA" id="ARBA00004123"/>
    </source>
</evidence>
<dbReference type="AlphaFoldDB" id="A0A2T7NXT3"/>
<comment type="subcellular location">
    <subcellularLocation>
        <location evidence="1">Nucleus</location>
    </subcellularLocation>
</comment>
<dbReference type="EMBL" id="PZQS01000008">
    <property type="protein sequence ID" value="PVD25985.1"/>
    <property type="molecule type" value="Genomic_DNA"/>
</dbReference>
<comment type="caution">
    <text evidence="5">The sequence shown here is derived from an EMBL/GenBank/DDBJ whole genome shotgun (WGS) entry which is preliminary data.</text>
</comment>
<evidence type="ECO:0000313" key="6">
    <source>
        <dbReference type="Proteomes" id="UP000245119"/>
    </source>
</evidence>
<gene>
    <name evidence="5" type="ORF">C0Q70_13652</name>
</gene>
<evidence type="ECO:0000256" key="3">
    <source>
        <dbReference type="SAM" id="MobiDB-lite"/>
    </source>
</evidence>
<feature type="region of interest" description="Disordered" evidence="3">
    <location>
        <begin position="1"/>
        <end position="27"/>
    </location>
</feature>
<dbReference type="CDD" id="cd22929">
    <property type="entry name" value="HFD_POLE4-like"/>
    <property type="match status" value="1"/>
</dbReference>
<protein>
    <recommendedName>
        <fullName evidence="4">Transcription factor CBF/NF-Y/archaeal histone domain-containing protein</fullName>
    </recommendedName>
</protein>
<accession>A0A2T7NXT3</accession>
<dbReference type="PANTHER" id="PTHR10252">
    <property type="entry name" value="HISTONE-LIKE TRANSCRIPTION FACTOR CCAAT-RELATED"/>
    <property type="match status" value="1"/>
</dbReference>
<name>A0A2T7NXT3_POMCA</name>
<keyword evidence="2" id="KW-0539">Nucleus</keyword>
<evidence type="ECO:0000256" key="2">
    <source>
        <dbReference type="ARBA" id="ARBA00023242"/>
    </source>
</evidence>
<dbReference type="Pfam" id="PF00808">
    <property type="entry name" value="CBFD_NFYB_HMF"/>
    <property type="match status" value="1"/>
</dbReference>
<dbReference type="GO" id="GO:0008622">
    <property type="term" value="C:epsilon DNA polymerase complex"/>
    <property type="evidence" value="ECO:0007669"/>
    <property type="project" value="TreeGrafter"/>
</dbReference>
<proteinExistence type="predicted"/>
<dbReference type="GO" id="GO:0006261">
    <property type="term" value="P:DNA-templated DNA replication"/>
    <property type="evidence" value="ECO:0007669"/>
    <property type="project" value="TreeGrafter"/>
</dbReference>
<sequence>MEDIEETDLEQEKELQPNEGDDAQQTDHKLLKLPLSRIKAIIKMDPDVSITSHEAAVILAKATELFINVVSRDASIRTLQAKRKTLLKKDLETVLETRDCYAFLEGAIDT</sequence>
<dbReference type="InterPro" id="IPR003958">
    <property type="entry name" value="CBFA_NFYB_domain"/>
</dbReference>
<dbReference type="Gene3D" id="1.10.20.10">
    <property type="entry name" value="Histone, subunit A"/>
    <property type="match status" value="1"/>
</dbReference>
<evidence type="ECO:0000313" key="5">
    <source>
        <dbReference type="EMBL" id="PVD25985.1"/>
    </source>
</evidence>
<dbReference type="OrthoDB" id="636685at2759"/>
<dbReference type="STRING" id="400727.A0A2T7NXT3"/>
<dbReference type="InterPro" id="IPR009072">
    <property type="entry name" value="Histone-fold"/>
</dbReference>
<evidence type="ECO:0000259" key="4">
    <source>
        <dbReference type="Pfam" id="PF00808"/>
    </source>
</evidence>
<organism evidence="5 6">
    <name type="scientific">Pomacea canaliculata</name>
    <name type="common">Golden apple snail</name>
    <dbReference type="NCBI Taxonomy" id="400727"/>
    <lineage>
        <taxon>Eukaryota</taxon>
        <taxon>Metazoa</taxon>
        <taxon>Spiralia</taxon>
        <taxon>Lophotrochozoa</taxon>
        <taxon>Mollusca</taxon>
        <taxon>Gastropoda</taxon>
        <taxon>Caenogastropoda</taxon>
        <taxon>Architaenioglossa</taxon>
        <taxon>Ampullarioidea</taxon>
        <taxon>Ampullariidae</taxon>
        <taxon>Pomacea</taxon>
    </lineage>
</organism>
<feature type="domain" description="Transcription factor CBF/NF-Y/archaeal histone" evidence="4">
    <location>
        <begin position="32"/>
        <end position="95"/>
    </location>
</feature>
<dbReference type="GO" id="GO:0046982">
    <property type="term" value="F:protein heterodimerization activity"/>
    <property type="evidence" value="ECO:0007669"/>
    <property type="project" value="InterPro"/>
</dbReference>
<dbReference type="Proteomes" id="UP000245119">
    <property type="component" value="Linkage Group LG8"/>
</dbReference>
<reference evidence="5 6" key="1">
    <citation type="submission" date="2018-04" db="EMBL/GenBank/DDBJ databases">
        <title>The genome of golden apple snail Pomacea canaliculata provides insight into stress tolerance and invasive adaptation.</title>
        <authorList>
            <person name="Liu C."/>
            <person name="Liu B."/>
            <person name="Ren Y."/>
            <person name="Zhang Y."/>
            <person name="Wang H."/>
            <person name="Li S."/>
            <person name="Jiang F."/>
            <person name="Yin L."/>
            <person name="Zhang G."/>
            <person name="Qian W."/>
            <person name="Fan W."/>
        </authorList>
    </citation>
    <scope>NUCLEOTIDE SEQUENCE [LARGE SCALE GENOMIC DNA]</scope>
    <source>
        <strain evidence="5">SZHN2017</strain>
        <tissue evidence="5">Muscle</tissue>
    </source>
</reference>
<dbReference type="OMA" id="CYAFLEG"/>
<dbReference type="InterPro" id="IPR050568">
    <property type="entry name" value="Transcr_DNA_Rep_Reg"/>
</dbReference>
<keyword evidence="6" id="KW-1185">Reference proteome</keyword>